<dbReference type="Gene3D" id="3.40.50.620">
    <property type="entry name" value="HUPs"/>
    <property type="match status" value="1"/>
</dbReference>
<dbReference type="InterPro" id="IPR014729">
    <property type="entry name" value="Rossmann-like_a/b/a_fold"/>
</dbReference>
<dbReference type="InterPro" id="IPR052188">
    <property type="entry name" value="Ni-pincer_cofactor_biosynth"/>
</dbReference>
<keyword evidence="3" id="KW-1185">Reference proteome</keyword>
<organism evidence="2 3">
    <name type="scientific">Pseudothermotoga hypogea DSM 11164 = NBRC 106472</name>
    <dbReference type="NCBI Taxonomy" id="1123384"/>
    <lineage>
        <taxon>Bacteria</taxon>
        <taxon>Thermotogati</taxon>
        <taxon>Thermotogota</taxon>
        <taxon>Thermotogae</taxon>
        <taxon>Thermotogales</taxon>
        <taxon>Thermotogaceae</taxon>
        <taxon>Pseudothermotoga</taxon>
    </lineage>
</organism>
<dbReference type="PATRIC" id="fig|1123384.7.peg.166"/>
<sequence length="326" mass="37128">MRFAAESELQETAHRLIQEIRSVVWDKNVIVAFSGGEDSSLAAFLCKLALGPERVILSTVDWGQFTYRTIKENVAASALRLGLRHIVLDGTERQRKVWRYGPNCNECTRFAKLLTIRTTFPDSVIVTGSNQFDSWGRIGPKVHDNFYSPLKELTKDSIRQLLKLFQIQPVKVGESSIREGCKLKHLMKMLINPAYHGRAVAEANEVLLEFLQRNNKNAQLANVKIIGPLSKNVALVNVHPQLSDEEKQELLSLLKNVDTIDEAYILDKPVRLKILANPGLYNDPSAREDVFRGFIERDFAVSVTPVWIKARNNRLRTFHVVDFEYE</sequence>
<dbReference type="GO" id="GO:0006163">
    <property type="term" value="P:purine nucleotide metabolic process"/>
    <property type="evidence" value="ECO:0007669"/>
    <property type="project" value="UniProtKB-ARBA"/>
</dbReference>
<dbReference type="PANTHER" id="PTHR43169">
    <property type="entry name" value="EXSB FAMILY PROTEIN"/>
    <property type="match status" value="1"/>
</dbReference>
<dbReference type="RefSeq" id="WP_051368878.1">
    <property type="nucleotide sequence ID" value="NC_022795.1"/>
</dbReference>
<dbReference type="OrthoDB" id="42210at2"/>
<protein>
    <submittedName>
        <fullName evidence="2">ExsB family protein</fullName>
    </submittedName>
</protein>
<dbReference type="AlphaFoldDB" id="A0A0X1KNW6"/>
<evidence type="ECO:0000259" key="1">
    <source>
        <dbReference type="Pfam" id="PF02540"/>
    </source>
</evidence>
<accession>A0A0X1KNW6</accession>
<dbReference type="EMBL" id="CP007141">
    <property type="protein sequence ID" value="AJC72977.1"/>
    <property type="molecule type" value="Genomic_DNA"/>
</dbReference>
<dbReference type="PaxDb" id="1123384-AJ81_00845"/>
<dbReference type="InterPro" id="IPR022310">
    <property type="entry name" value="NAD/GMP_synthase"/>
</dbReference>
<evidence type="ECO:0000313" key="2">
    <source>
        <dbReference type="EMBL" id="AJC72977.1"/>
    </source>
</evidence>
<feature type="domain" description="NAD/GMP synthase" evidence="1">
    <location>
        <begin position="17"/>
        <end position="56"/>
    </location>
</feature>
<evidence type="ECO:0000313" key="3">
    <source>
        <dbReference type="Proteomes" id="UP000077469"/>
    </source>
</evidence>
<gene>
    <name evidence="2" type="ORF">AJ81_00845</name>
</gene>
<proteinExistence type="predicted"/>
<dbReference type="KEGG" id="phy:AJ81_00845"/>
<dbReference type="Pfam" id="PF02540">
    <property type="entry name" value="NAD_synthase"/>
    <property type="match status" value="1"/>
</dbReference>
<reference evidence="2 3" key="1">
    <citation type="submission" date="2014-01" db="EMBL/GenBank/DDBJ databases">
        <title>Genome sequencing of Thermotog hypogea.</title>
        <authorList>
            <person name="Zhang X."/>
            <person name="Alvare G."/>
            <person name="Fristensky B."/>
            <person name="Chen L."/>
            <person name="Suen T."/>
            <person name="Chen Q."/>
            <person name="Ma K."/>
        </authorList>
    </citation>
    <scope>NUCLEOTIDE SEQUENCE [LARGE SCALE GENOMIC DNA]</scope>
    <source>
        <strain evidence="2 3">DSM 11164</strain>
    </source>
</reference>
<dbReference type="Proteomes" id="UP000077469">
    <property type="component" value="Chromosome"/>
</dbReference>
<name>A0A0X1KNW6_9THEM</name>
<dbReference type="STRING" id="1123384.AJ81_00845"/>
<dbReference type="PANTHER" id="PTHR43169:SF2">
    <property type="entry name" value="NAD_GMP SYNTHASE DOMAIN-CONTAINING PROTEIN"/>
    <property type="match status" value="1"/>
</dbReference>
<dbReference type="SUPFAM" id="SSF52402">
    <property type="entry name" value="Adenine nucleotide alpha hydrolases-like"/>
    <property type="match status" value="1"/>
</dbReference>